<gene>
    <name evidence="1" type="ORF">FME351_LOCUS20606</name>
    <name evidence="2" type="ORF">TSG867_LOCUS28191</name>
</gene>
<dbReference type="EMBL" id="CAJOBQ010003458">
    <property type="protein sequence ID" value="CAF4606979.1"/>
    <property type="molecule type" value="Genomic_DNA"/>
</dbReference>
<dbReference type="Proteomes" id="UP000663869">
    <property type="component" value="Unassembled WGS sequence"/>
</dbReference>
<reference evidence="1" key="1">
    <citation type="submission" date="2021-02" db="EMBL/GenBank/DDBJ databases">
        <authorList>
            <person name="Nowell W R."/>
        </authorList>
    </citation>
    <scope>NUCLEOTIDE SEQUENCE</scope>
</reference>
<evidence type="ECO:0000313" key="2">
    <source>
        <dbReference type="EMBL" id="CAF4606979.1"/>
    </source>
</evidence>
<dbReference type="Proteomes" id="UP000663862">
    <property type="component" value="Unassembled WGS sequence"/>
</dbReference>
<proteinExistence type="predicted"/>
<comment type="caution">
    <text evidence="1">The sequence shown here is derived from an EMBL/GenBank/DDBJ whole genome shotgun (WGS) entry which is preliminary data.</text>
</comment>
<protein>
    <submittedName>
        <fullName evidence="1">Uncharacterized protein</fullName>
    </submittedName>
</protein>
<evidence type="ECO:0000313" key="1">
    <source>
        <dbReference type="EMBL" id="CAF3574102.1"/>
    </source>
</evidence>
<accession>A0A818L8C5</accession>
<dbReference type="EMBL" id="CAJNYU010002668">
    <property type="protein sequence ID" value="CAF3574102.1"/>
    <property type="molecule type" value="Genomic_DNA"/>
</dbReference>
<sequence length="197" mass="22592">MKSWLDIIDEKDMLGCNVENKKDLFITSPAHFSIELNAHSLLAICLLVHRHHMPNSALLISNYNSQPCEATFRLTRSMSGAFSSVLNFTPNQFLKRAGKLSILTKLENKSESDQSDYSLKFLKHHKRRRKAISLNNLTSSIDINLLTYNQIKTTIHQAFDDTYKTLSKVDINAALENKKITTINKVSFVYKKNFKKK</sequence>
<organism evidence="1 3">
    <name type="scientific">Rotaria socialis</name>
    <dbReference type="NCBI Taxonomy" id="392032"/>
    <lineage>
        <taxon>Eukaryota</taxon>
        <taxon>Metazoa</taxon>
        <taxon>Spiralia</taxon>
        <taxon>Gnathifera</taxon>
        <taxon>Rotifera</taxon>
        <taxon>Eurotatoria</taxon>
        <taxon>Bdelloidea</taxon>
        <taxon>Philodinida</taxon>
        <taxon>Philodinidae</taxon>
        <taxon>Rotaria</taxon>
    </lineage>
</organism>
<evidence type="ECO:0000313" key="3">
    <source>
        <dbReference type="Proteomes" id="UP000663869"/>
    </source>
</evidence>
<dbReference type="AlphaFoldDB" id="A0A818L8C5"/>
<name>A0A818L8C5_9BILA</name>